<dbReference type="EMBL" id="AWSA01000011">
    <property type="protein sequence ID" value="EWT02407.1"/>
    <property type="molecule type" value="Genomic_DNA"/>
</dbReference>
<comment type="caution">
    <text evidence="2">The sequence shown here is derived from an EMBL/GenBank/DDBJ whole genome shotgun (WGS) entry which is preliminary data.</text>
</comment>
<reference evidence="2 3" key="1">
    <citation type="submission" date="2013-08" db="EMBL/GenBank/DDBJ databases">
        <title>Intrasporangium oryzae NRRL B-24470.</title>
        <authorList>
            <person name="Liu H."/>
            <person name="Wang G."/>
        </authorList>
    </citation>
    <scope>NUCLEOTIDE SEQUENCE [LARGE SCALE GENOMIC DNA]</scope>
    <source>
        <strain evidence="2 3">NRRL B-24470</strain>
    </source>
</reference>
<sequence length="103" mass="11316">MRRALDGDLARGRQDVVGEVEAVHRDESHPDATRAQDVDEPGGIRRLAGPGRAGDAEERAAAALRELEGTLQRIRVVENRGPRHRDMVVHGGMVRRSRPRAPA</sequence>
<keyword evidence="3" id="KW-1185">Reference proteome</keyword>
<evidence type="ECO:0000256" key="1">
    <source>
        <dbReference type="SAM" id="MobiDB-lite"/>
    </source>
</evidence>
<protein>
    <submittedName>
        <fullName evidence="2">Uncharacterized protein</fullName>
    </submittedName>
</protein>
<feature type="region of interest" description="Disordered" evidence="1">
    <location>
        <begin position="19"/>
        <end position="59"/>
    </location>
</feature>
<name>W9GAZ4_9MICO</name>
<dbReference type="Proteomes" id="UP000019489">
    <property type="component" value="Unassembled WGS sequence"/>
</dbReference>
<evidence type="ECO:0000313" key="2">
    <source>
        <dbReference type="EMBL" id="EWT02407.1"/>
    </source>
</evidence>
<proteinExistence type="predicted"/>
<gene>
    <name evidence="2" type="ORF">N865_06260</name>
</gene>
<evidence type="ECO:0000313" key="3">
    <source>
        <dbReference type="Proteomes" id="UP000019489"/>
    </source>
</evidence>
<feature type="compositionally biased region" description="Basic and acidic residues" evidence="1">
    <location>
        <begin position="19"/>
        <end position="37"/>
    </location>
</feature>
<accession>W9GAZ4</accession>
<organism evidence="2 3">
    <name type="scientific">Intrasporangium oryzae NRRL B-24470</name>
    <dbReference type="NCBI Taxonomy" id="1386089"/>
    <lineage>
        <taxon>Bacteria</taxon>
        <taxon>Bacillati</taxon>
        <taxon>Actinomycetota</taxon>
        <taxon>Actinomycetes</taxon>
        <taxon>Micrococcales</taxon>
        <taxon>Intrasporangiaceae</taxon>
        <taxon>Intrasporangium</taxon>
    </lineage>
</organism>
<dbReference type="AlphaFoldDB" id="W9GAZ4"/>